<sequence length="747" mass="84314">MRAPTVRKLCTLSALFHRKTCKPCTSALPFAEPSPESELNLSKIGLSGGSAQATEIKESGSEEIDDDEEKGKSVIDLPWLRELRPGSLPMKRKVVTRERKQKWIFKYTGNDRFDRLIKLCADKLGTGKTVHVFGHLGRETGVKEYNALIKLCIKKARATDDEFIAAREISKAFQLFKLMRDLGHPLEEKTYDPLIQYIVDMGLVQEFQLLSDVIKAENPSSASRLGYYEMLLWLRVNDEEMIRDVCEYLTVEDSEDTLPLRESYLKALCESDRKKQILDVVKNIDITKLSSAKSIASIFQSLGRLLLESVAEDLLLDLKASDHDADNISNYIVSYAVSIPNLAVEDIIPKFKNMHELLEVLPSSSSYEKLIFHCCGLDKVDVALDIVEKMCEAGFTLSTVVLQFILKICEESYDYILFEGAYKMINDLEEMNFKPTANMYNAIMAGYFREKNISGGLRVFKHMQGANVKPDSHTFCYLIGNCETEEDIIKYCEEMQQAGIEATKQVFMALINSYAACGKLEKAKQVLLYPDIPNKSLNEIKSVLVSTLASHGQLSEALLVYEEIKKAGHNLEPKAAELTQFNGELDGLLLLLKEVSDVDYWVDGCFKQLKDRFENDEIVMEALFDATGLDLLWAIKDELGLMPSRQCLDFLLSACANAGDLNSARLIWREYEVAGFPYNVLSYLRMYQALLATGDDRSAQFMLKKIPQDDAEVLSVIIACQETYNGLKSVRGKKKQGQNKKKEKSTT</sequence>
<organism evidence="3 4">
    <name type="scientific">Flemingia macrophylla</name>
    <dbReference type="NCBI Taxonomy" id="520843"/>
    <lineage>
        <taxon>Eukaryota</taxon>
        <taxon>Viridiplantae</taxon>
        <taxon>Streptophyta</taxon>
        <taxon>Embryophyta</taxon>
        <taxon>Tracheophyta</taxon>
        <taxon>Spermatophyta</taxon>
        <taxon>Magnoliopsida</taxon>
        <taxon>eudicotyledons</taxon>
        <taxon>Gunneridae</taxon>
        <taxon>Pentapetalae</taxon>
        <taxon>rosids</taxon>
        <taxon>fabids</taxon>
        <taxon>Fabales</taxon>
        <taxon>Fabaceae</taxon>
        <taxon>Papilionoideae</taxon>
        <taxon>50 kb inversion clade</taxon>
        <taxon>NPAAA clade</taxon>
        <taxon>indigoferoid/millettioid clade</taxon>
        <taxon>Phaseoleae</taxon>
        <taxon>Flemingia</taxon>
    </lineage>
</organism>
<dbReference type="Gene3D" id="1.25.40.10">
    <property type="entry name" value="Tetratricopeptide repeat domain"/>
    <property type="match status" value="3"/>
</dbReference>
<dbReference type="PROSITE" id="PS51375">
    <property type="entry name" value="PPR"/>
    <property type="match status" value="1"/>
</dbReference>
<keyword evidence="4" id="KW-1185">Reference proteome</keyword>
<dbReference type="EMBL" id="JBGMDY010000007">
    <property type="protein sequence ID" value="KAL2327973.1"/>
    <property type="molecule type" value="Genomic_DNA"/>
</dbReference>
<dbReference type="InterPro" id="IPR011990">
    <property type="entry name" value="TPR-like_helical_dom_sf"/>
</dbReference>
<dbReference type="Pfam" id="PF01535">
    <property type="entry name" value="PPR"/>
    <property type="match status" value="2"/>
</dbReference>
<reference evidence="3 4" key="1">
    <citation type="submission" date="2024-08" db="EMBL/GenBank/DDBJ databases">
        <title>Insights into the chromosomal genome structure of Flemingia macrophylla.</title>
        <authorList>
            <person name="Ding Y."/>
            <person name="Zhao Y."/>
            <person name="Bi W."/>
            <person name="Wu M."/>
            <person name="Zhao G."/>
            <person name="Gong Y."/>
            <person name="Li W."/>
            <person name="Zhang P."/>
        </authorList>
    </citation>
    <scope>NUCLEOTIDE SEQUENCE [LARGE SCALE GENOMIC DNA]</scope>
    <source>
        <strain evidence="3">DYQJB</strain>
        <tissue evidence="3">Leaf</tissue>
    </source>
</reference>
<gene>
    <name evidence="3" type="ORF">Fmac_021400</name>
</gene>
<name>A0ABD1LWQ9_9FABA</name>
<dbReference type="InterPro" id="IPR002885">
    <property type="entry name" value="PPR_rpt"/>
</dbReference>
<dbReference type="NCBIfam" id="TIGR00756">
    <property type="entry name" value="PPR"/>
    <property type="match status" value="1"/>
</dbReference>
<evidence type="ECO:0000313" key="3">
    <source>
        <dbReference type="EMBL" id="KAL2327973.1"/>
    </source>
</evidence>
<dbReference type="Proteomes" id="UP001603857">
    <property type="component" value="Unassembled WGS sequence"/>
</dbReference>
<dbReference type="PANTHER" id="PTHR47262:SF1">
    <property type="entry name" value="OS02G0132600 PROTEIN"/>
    <property type="match status" value="1"/>
</dbReference>
<comment type="caution">
    <text evidence="3">The sequence shown here is derived from an EMBL/GenBank/DDBJ whole genome shotgun (WGS) entry which is preliminary data.</text>
</comment>
<protein>
    <recommendedName>
        <fullName evidence="5">Pentatricopeptide repeat-containing protein</fullName>
    </recommendedName>
</protein>
<keyword evidence="1" id="KW-0677">Repeat</keyword>
<evidence type="ECO:0000313" key="4">
    <source>
        <dbReference type="Proteomes" id="UP001603857"/>
    </source>
</evidence>
<feature type="repeat" description="PPR" evidence="2">
    <location>
        <begin position="436"/>
        <end position="470"/>
    </location>
</feature>
<proteinExistence type="predicted"/>
<evidence type="ECO:0000256" key="1">
    <source>
        <dbReference type="ARBA" id="ARBA00022737"/>
    </source>
</evidence>
<evidence type="ECO:0000256" key="2">
    <source>
        <dbReference type="PROSITE-ProRule" id="PRU00708"/>
    </source>
</evidence>
<dbReference type="Pfam" id="PF13041">
    <property type="entry name" value="PPR_2"/>
    <property type="match status" value="1"/>
</dbReference>
<dbReference type="AlphaFoldDB" id="A0ABD1LWQ9"/>
<accession>A0ABD1LWQ9</accession>
<evidence type="ECO:0008006" key="5">
    <source>
        <dbReference type="Google" id="ProtNLM"/>
    </source>
</evidence>
<dbReference type="PANTHER" id="PTHR47262">
    <property type="entry name" value="OS02G0132600 PROTEIN"/>
    <property type="match status" value="1"/>
</dbReference>